<sequence>MRRVLLAACIIAAAVLYIFTGALYASLLASAVLVLPCAALALGAMSARGARLSLIIPARIRKGEPARCKLILENCSVVPISLAALRITIKNNLTNKEQELAVALSAAPNKKIEYGFTFESSTCGQYEFICEEFRVVDFLGLRGIRKHVGIKETKVSMPDTFQTYVFLSDANSSLVDGDSSSINKKGPDHTEPLQYRDFVDGDPMNRINYKLSFKHDRLMIADGSQPRKDAYLVLWNGGLSPVGMSPSVPDALAEAFISICSSFVDAGIPYTAAWKSSEPDGITQMEVASRDDMYDVIKGIMGTGGVETQVNEYLRAFGGKHYPGVAYFSYRSQSELGMLNDIGHVTPFICKQENEPADGEGYFFTPGNCRSMLSRVYI</sequence>
<accession>A0A1M5Z3E4</accession>
<dbReference type="PANTHER" id="PTHR34351">
    <property type="entry name" value="SLR1927 PROTEIN-RELATED"/>
    <property type="match status" value="1"/>
</dbReference>
<dbReference type="Proteomes" id="UP000183995">
    <property type="component" value="Unassembled WGS sequence"/>
</dbReference>
<dbReference type="PANTHER" id="PTHR34351:SF1">
    <property type="entry name" value="SLR1927 PROTEIN"/>
    <property type="match status" value="1"/>
</dbReference>
<proteinExistence type="predicted"/>
<dbReference type="OrthoDB" id="9778037at2"/>
<reference evidence="1 2" key="1">
    <citation type="submission" date="2016-11" db="EMBL/GenBank/DDBJ databases">
        <authorList>
            <person name="Jaros S."/>
            <person name="Januszkiewicz K."/>
            <person name="Wedrychowicz H."/>
        </authorList>
    </citation>
    <scope>NUCLEOTIDE SEQUENCE [LARGE SCALE GENOMIC DNA]</scope>
    <source>
        <strain evidence="1 2">DSM 10068</strain>
    </source>
</reference>
<protein>
    <submittedName>
        <fullName evidence="1">Uncharacterized protein</fullName>
    </submittedName>
</protein>
<organism evidence="1 2">
    <name type="scientific">Sporobacter termitidis DSM 10068</name>
    <dbReference type="NCBI Taxonomy" id="1123282"/>
    <lineage>
        <taxon>Bacteria</taxon>
        <taxon>Bacillati</taxon>
        <taxon>Bacillota</taxon>
        <taxon>Clostridia</taxon>
        <taxon>Eubacteriales</taxon>
        <taxon>Oscillospiraceae</taxon>
        <taxon>Sporobacter</taxon>
    </lineage>
</organism>
<evidence type="ECO:0000313" key="2">
    <source>
        <dbReference type="Proteomes" id="UP000183995"/>
    </source>
</evidence>
<gene>
    <name evidence="1" type="ORF">SAMN02745823_03162</name>
</gene>
<dbReference type="AlphaFoldDB" id="A0A1M5Z3E4"/>
<keyword evidence="2" id="KW-1185">Reference proteome</keyword>
<dbReference type="EMBL" id="FQXV01000013">
    <property type="protein sequence ID" value="SHI18776.1"/>
    <property type="molecule type" value="Genomic_DNA"/>
</dbReference>
<dbReference type="RefSeq" id="WP_084726544.1">
    <property type="nucleotide sequence ID" value="NZ_FQXV01000013.1"/>
</dbReference>
<name>A0A1M5Z3E4_9FIRM</name>
<evidence type="ECO:0000313" key="1">
    <source>
        <dbReference type="EMBL" id="SHI18776.1"/>
    </source>
</evidence>
<dbReference type="STRING" id="1123282.SAMN02745823_03162"/>